<dbReference type="InterPro" id="IPR036439">
    <property type="entry name" value="Dockerin_dom_sf"/>
</dbReference>
<dbReference type="SUPFAM" id="SSF53807">
    <property type="entry name" value="Helical backbone' metal receptor"/>
    <property type="match status" value="1"/>
</dbReference>
<dbReference type="GO" id="GO:0000272">
    <property type="term" value="P:polysaccharide catabolic process"/>
    <property type="evidence" value="ECO:0007669"/>
    <property type="project" value="InterPro"/>
</dbReference>
<comment type="caution">
    <text evidence="2">The sequence shown here is derived from an EMBL/GenBank/DDBJ whole genome shotgun (WGS) entry which is preliminary data.</text>
</comment>
<dbReference type="PANTHER" id="PTHR30535">
    <property type="entry name" value="VITAMIN B12-BINDING PROTEIN"/>
    <property type="match status" value="1"/>
</dbReference>
<dbReference type="AlphaFoldDB" id="A0A1F2PBH0"/>
<name>A0A1F2PBH0_9EURY</name>
<dbReference type="Pfam" id="PF01497">
    <property type="entry name" value="Peripla_BP_2"/>
    <property type="match status" value="1"/>
</dbReference>
<reference evidence="2" key="1">
    <citation type="submission" date="2016-05" db="EMBL/GenBank/DDBJ databases">
        <title>Microbial consortia oxidize butane by reversing methanogenesis.</title>
        <authorList>
            <person name="Laso-Perez R."/>
            <person name="Richter M."/>
            <person name="Wegener G."/>
            <person name="Musat F."/>
        </authorList>
    </citation>
    <scope>NUCLEOTIDE SEQUENCE [LARGE SCALE GENOMIC DNA]</scope>
    <source>
        <strain evidence="2">BOX2</strain>
    </source>
</reference>
<organism evidence="2 3">
    <name type="scientific">Candidatus Syntropharchaeum caldarium</name>
    <dbReference type="NCBI Taxonomy" id="1838285"/>
    <lineage>
        <taxon>Archaea</taxon>
        <taxon>Methanobacteriati</taxon>
        <taxon>Methanobacteriota</taxon>
        <taxon>Stenosarchaea group</taxon>
        <taxon>Methanomicrobia</taxon>
        <taxon>Methanosarcinales</taxon>
        <taxon>ANME-2 cluster</taxon>
        <taxon>Candidatus Syntropharchaeum</taxon>
    </lineage>
</organism>
<dbReference type="PROSITE" id="PS50983">
    <property type="entry name" value="FE_B12_PBP"/>
    <property type="match status" value="1"/>
</dbReference>
<accession>A0A1F2PBH0</accession>
<dbReference type="PANTHER" id="PTHR30535:SF34">
    <property type="entry name" value="MOLYBDATE-BINDING PROTEIN MOLA"/>
    <property type="match status" value="1"/>
</dbReference>
<evidence type="ECO:0000313" key="2">
    <source>
        <dbReference type="EMBL" id="OFV68667.1"/>
    </source>
</evidence>
<keyword evidence="3" id="KW-1185">Reference proteome</keyword>
<dbReference type="STRING" id="1838285.SCAL_000343"/>
<dbReference type="Gene3D" id="3.40.50.1980">
    <property type="entry name" value="Nitrogenase molybdenum iron protein domain"/>
    <property type="match status" value="2"/>
</dbReference>
<gene>
    <name evidence="2" type="ORF">SCAL_000343</name>
</gene>
<feature type="domain" description="Fe/B12 periplasmic-binding" evidence="1">
    <location>
        <begin position="115"/>
        <end position="388"/>
    </location>
</feature>
<dbReference type="EMBL" id="LYOS01000001">
    <property type="protein sequence ID" value="OFV68667.1"/>
    <property type="molecule type" value="Genomic_DNA"/>
</dbReference>
<sequence length="421" mass="47591">MNLNKIGSLAMATLIVLASVTLLSIVPVSASDDFTLGIYGNANQDDTIDMRDVTKIARMICWLEDEVDLADAKYDGNINVLDIIQTELVILGREKELTVLDSADRTVTIPRPIERIVVFNSETVETMRSLRATEKIVGVGKYTIRDGIFFPEFADYPNVGSVWSPDYEGVVSCNPDLVFLYGTCSVSYCDEIQNKLEELDPAITVVRLDCYKPESYIREVAELGYILNHVSDADNFIRFYDGYMETIRDRVKDIPENERPEVYFEAWRPYHTAGIGAGWHEKVVYAGGKNIFDDLSGYPDVDQEEVVERDPEIIIRAAKDEGGYDTSDVSELSEIWDEIMARPELANVTAVQNQTVYIIANPILGGVRHFIGIGYMAKWFYPDLFTDLDPEMAHRQYLREFQGLDESLVDNGVFVYPPQES</sequence>
<dbReference type="Proteomes" id="UP000186940">
    <property type="component" value="Unassembled WGS sequence"/>
</dbReference>
<protein>
    <submittedName>
        <fullName evidence="2">Iron(Iii) ABC transporter, solute-binding protein</fullName>
    </submittedName>
</protein>
<proteinExistence type="predicted"/>
<evidence type="ECO:0000259" key="1">
    <source>
        <dbReference type="PROSITE" id="PS50983"/>
    </source>
</evidence>
<evidence type="ECO:0000313" key="3">
    <source>
        <dbReference type="Proteomes" id="UP000186940"/>
    </source>
</evidence>
<dbReference type="SUPFAM" id="SSF63446">
    <property type="entry name" value="Type I dockerin domain"/>
    <property type="match status" value="1"/>
</dbReference>
<dbReference type="InterPro" id="IPR002491">
    <property type="entry name" value="ABC_transptr_periplasmic_BD"/>
</dbReference>
<dbReference type="InterPro" id="IPR050902">
    <property type="entry name" value="ABC_Transporter_SBP"/>
</dbReference>